<protein>
    <submittedName>
        <fullName evidence="2">Uncharacterized protein</fullName>
    </submittedName>
</protein>
<reference evidence="3" key="1">
    <citation type="submission" date="2017-09" db="EMBL/GenBank/DDBJ databases">
        <title>Depth-based differentiation of microbial function through sediment-hosted aquifers and enrichment of novel symbionts in the deep terrestrial subsurface.</title>
        <authorList>
            <person name="Probst A.J."/>
            <person name="Ladd B."/>
            <person name="Jarett J.K."/>
            <person name="Geller-Mcgrath D.E."/>
            <person name="Sieber C.M.K."/>
            <person name="Emerson J.B."/>
            <person name="Anantharaman K."/>
            <person name="Thomas B.C."/>
            <person name="Malmstrom R."/>
            <person name="Stieglmeier M."/>
            <person name="Klingl A."/>
            <person name="Woyke T."/>
            <person name="Ryan C.M."/>
            <person name="Banfield J.F."/>
        </authorList>
    </citation>
    <scope>NUCLEOTIDE SEQUENCE [LARGE SCALE GENOMIC DNA]</scope>
</reference>
<feature type="transmembrane region" description="Helical" evidence="1">
    <location>
        <begin position="55"/>
        <end position="74"/>
    </location>
</feature>
<comment type="caution">
    <text evidence="2">The sequence shown here is derived from an EMBL/GenBank/DDBJ whole genome shotgun (WGS) entry which is preliminary data.</text>
</comment>
<keyword evidence="1" id="KW-0812">Transmembrane</keyword>
<dbReference type="Proteomes" id="UP000229896">
    <property type="component" value="Unassembled WGS sequence"/>
</dbReference>
<feature type="transmembrane region" description="Helical" evidence="1">
    <location>
        <begin position="22"/>
        <end position="43"/>
    </location>
</feature>
<dbReference type="GO" id="GO:0016020">
    <property type="term" value="C:membrane"/>
    <property type="evidence" value="ECO:0007669"/>
    <property type="project" value="InterPro"/>
</dbReference>
<evidence type="ECO:0000313" key="3">
    <source>
        <dbReference type="Proteomes" id="UP000229896"/>
    </source>
</evidence>
<proteinExistence type="predicted"/>
<dbReference type="InterPro" id="IPR011014">
    <property type="entry name" value="MscS_channel_TM-2"/>
</dbReference>
<keyword evidence="1" id="KW-1133">Transmembrane helix</keyword>
<evidence type="ECO:0000313" key="2">
    <source>
        <dbReference type="EMBL" id="PIU24304.1"/>
    </source>
</evidence>
<dbReference type="Pfam" id="PF05552">
    <property type="entry name" value="MS_channel_1st_1"/>
    <property type="match status" value="1"/>
</dbReference>
<dbReference type="SUPFAM" id="SSF82861">
    <property type="entry name" value="Mechanosensitive channel protein MscS (YggB), transmembrane region"/>
    <property type="match status" value="1"/>
</dbReference>
<evidence type="ECO:0000256" key="1">
    <source>
        <dbReference type="SAM" id="Phobius"/>
    </source>
</evidence>
<feature type="transmembrane region" description="Helical" evidence="1">
    <location>
        <begin position="80"/>
        <end position="101"/>
    </location>
</feature>
<organism evidence="2 3">
    <name type="scientific">Candidatus Berkelbacteria bacterium CG08_land_8_20_14_0_20_39_8</name>
    <dbReference type="NCBI Taxonomy" id="1974511"/>
    <lineage>
        <taxon>Bacteria</taxon>
        <taxon>Candidatus Berkelbacteria</taxon>
    </lineage>
</organism>
<sequence>MNTIIDILGRFWQPVANFGPKIPGIIVSLLVGYVIIRIILAILHKVLKFSRIPRALVSVVVSLALIVMWVILFAEIARELGLGSLAITISGSLAVLAIALASGASGLA</sequence>
<accession>A0A2M6YCB3</accession>
<dbReference type="Gene3D" id="1.10.287.1260">
    <property type="match status" value="1"/>
</dbReference>
<name>A0A2M6YCB3_9BACT</name>
<dbReference type="AlphaFoldDB" id="A0A2M6YCB3"/>
<dbReference type="InterPro" id="IPR008910">
    <property type="entry name" value="MSC_TM_helix"/>
</dbReference>
<dbReference type="EMBL" id="PEXI01000055">
    <property type="protein sequence ID" value="PIU24304.1"/>
    <property type="molecule type" value="Genomic_DNA"/>
</dbReference>
<feature type="non-terminal residue" evidence="2">
    <location>
        <position position="108"/>
    </location>
</feature>
<gene>
    <name evidence="2" type="ORF">COT12_01750</name>
</gene>
<keyword evidence="1" id="KW-0472">Membrane</keyword>